<dbReference type="GO" id="GO:0005886">
    <property type="term" value="C:plasma membrane"/>
    <property type="evidence" value="ECO:0007669"/>
    <property type="project" value="UniProtKB-SubCell"/>
</dbReference>
<evidence type="ECO:0000256" key="7">
    <source>
        <dbReference type="ARBA" id="ARBA00023136"/>
    </source>
</evidence>
<dbReference type="GO" id="GO:0007165">
    <property type="term" value="P:signal transduction"/>
    <property type="evidence" value="ECO:0007669"/>
    <property type="project" value="UniProtKB-KW"/>
</dbReference>
<keyword evidence="6 11" id="KW-1133">Transmembrane helix</keyword>
<evidence type="ECO:0000256" key="2">
    <source>
        <dbReference type="ARBA" id="ARBA00022475"/>
    </source>
</evidence>
<keyword evidence="3" id="KW-0488">Methylation</keyword>
<feature type="domain" description="HAMP" evidence="13">
    <location>
        <begin position="319"/>
        <end position="373"/>
    </location>
</feature>
<evidence type="ECO:0000256" key="9">
    <source>
        <dbReference type="ARBA" id="ARBA00029447"/>
    </source>
</evidence>
<dbReference type="KEGG" id="vha:VIBHAR_05150"/>
<evidence type="ECO:0000256" key="10">
    <source>
        <dbReference type="PROSITE-ProRule" id="PRU00284"/>
    </source>
</evidence>
<dbReference type="SUPFAM" id="SSF58104">
    <property type="entry name" value="Methyl-accepting chemotaxis protein (MCP) signaling domain"/>
    <property type="match status" value="1"/>
</dbReference>
<dbReference type="CDD" id="cd06225">
    <property type="entry name" value="HAMP"/>
    <property type="match status" value="1"/>
</dbReference>
<comment type="similarity">
    <text evidence="9">Belongs to the methyl-accepting chemotaxis (MCP) protein family.</text>
</comment>
<dbReference type="InterPro" id="IPR004089">
    <property type="entry name" value="MCPsignal_dom"/>
</dbReference>
<keyword evidence="4" id="KW-0145">Chemotaxis</keyword>
<dbReference type="PROSITE" id="PS50885">
    <property type="entry name" value="HAMP"/>
    <property type="match status" value="1"/>
</dbReference>
<evidence type="ECO:0000256" key="6">
    <source>
        <dbReference type="ARBA" id="ARBA00022989"/>
    </source>
</evidence>
<feature type="transmembrane region" description="Helical" evidence="11">
    <location>
        <begin position="299"/>
        <end position="318"/>
    </location>
</feature>
<dbReference type="EMBL" id="CP000790">
    <property type="protein sequence ID" value="ABU73056.1"/>
    <property type="molecule type" value="Genomic_DNA"/>
</dbReference>
<gene>
    <name evidence="14" type="ordered locus">VIBHAR_05150</name>
</gene>
<dbReference type="Pfam" id="PF00015">
    <property type="entry name" value="MCPsignal"/>
    <property type="match status" value="1"/>
</dbReference>
<proteinExistence type="inferred from homology"/>
<dbReference type="SMART" id="SM00304">
    <property type="entry name" value="HAMP"/>
    <property type="match status" value="1"/>
</dbReference>
<dbReference type="InterPro" id="IPR003660">
    <property type="entry name" value="HAMP_dom"/>
</dbReference>
<dbReference type="Proteomes" id="UP000008152">
    <property type="component" value="Chromosome II"/>
</dbReference>
<protein>
    <recommendedName>
        <fullName evidence="16">Methyl-accepting chemotaxis protein</fullName>
    </recommendedName>
</protein>
<organism evidence="14 15">
    <name type="scientific">Vibrio campbellii (strain ATCC BAA-1116)</name>
    <dbReference type="NCBI Taxonomy" id="2902295"/>
    <lineage>
        <taxon>Bacteria</taxon>
        <taxon>Pseudomonadati</taxon>
        <taxon>Pseudomonadota</taxon>
        <taxon>Gammaproteobacteria</taxon>
        <taxon>Vibrionales</taxon>
        <taxon>Vibrionaceae</taxon>
        <taxon>Vibrio</taxon>
    </lineage>
</organism>
<dbReference type="PATRIC" id="fig|338187.25.peg.5066"/>
<name>A7N2H6_VIBC1</name>
<evidence type="ECO:0000256" key="3">
    <source>
        <dbReference type="ARBA" id="ARBA00022481"/>
    </source>
</evidence>
<dbReference type="AlphaFoldDB" id="A7N2H6"/>
<evidence type="ECO:0000256" key="8">
    <source>
        <dbReference type="ARBA" id="ARBA00023224"/>
    </source>
</evidence>
<keyword evidence="8 10" id="KW-0807">Transducer</keyword>
<dbReference type="PANTHER" id="PTHR32089">
    <property type="entry name" value="METHYL-ACCEPTING CHEMOTAXIS PROTEIN MCPB"/>
    <property type="match status" value="1"/>
</dbReference>
<feature type="domain" description="Methyl-accepting transducer" evidence="12">
    <location>
        <begin position="378"/>
        <end position="614"/>
    </location>
</feature>
<dbReference type="Pfam" id="PF00672">
    <property type="entry name" value="HAMP"/>
    <property type="match status" value="1"/>
</dbReference>
<dbReference type="Gene3D" id="3.30.450.20">
    <property type="entry name" value="PAS domain"/>
    <property type="match status" value="1"/>
</dbReference>
<evidence type="ECO:0000313" key="14">
    <source>
        <dbReference type="EMBL" id="ABU73056.1"/>
    </source>
</evidence>
<dbReference type="CDD" id="cd11386">
    <property type="entry name" value="MCP_signal"/>
    <property type="match status" value="1"/>
</dbReference>
<evidence type="ECO:0008006" key="16">
    <source>
        <dbReference type="Google" id="ProtNLM"/>
    </source>
</evidence>
<sequence>MQITSDSFKGPDMLKLSSLSIKQKVVLGITFAVLASTIIVGVMAQRHARDVLSHRLIDIELPAMLQQINTEIDREVVQMQQAAKQLATNEFVVEALSTTDRNPTVEAQLVRQLNNIKSQYQLNDASVANRQSAYYWNQNGFLRQLNRSQDAWFFGFTSSGQDTSVSVFQEANGDVKMFANYQNVNGISMSGLSKSMDDMVSLLNGFKIEKTGYVFLTNSKGDIQIHRQQGKNQSSINQLFGREASQLLNKNHFNLVTTEFEGQEMFVSSLYVPSMDWFVVGVVPVNEVFADLDATAEKMLFTTAIVALIFIAMGVLLANSITNPIRQIADRFTDLGEGEGDLAQRIEIKGNDEIAQLSKGFNGFIEKIHATMKEVSLTSGALSQAADSVSNKATSTHDNSQEQRDQTIQVVTAINQMGATISEIASNAATAADTANQASDNTQTGRQVVTQAKEVISRLAGDVETTSMVVTQLATTTKDIGSILDVIRDISEQTNLLALNAAIEAARAGEQGRGFAVVADEVRNLASRTADSTEEIQKMINQLQSDAQDAVTAMEAGKAVTFEGVASTDEAVVVLMNISERIADISDRNTQVATATEEQSTVVHTINQNIEEINAINEMTTATAEELAGASRDLQELSSRLDKMVGSFKL</sequence>
<accession>A7N2H6</accession>
<evidence type="ECO:0000259" key="13">
    <source>
        <dbReference type="PROSITE" id="PS50885"/>
    </source>
</evidence>
<dbReference type="FunFam" id="1.10.287.950:FF:000001">
    <property type="entry name" value="Methyl-accepting chemotaxis sensory transducer"/>
    <property type="match status" value="1"/>
</dbReference>
<reference evidence="14 15" key="1">
    <citation type="submission" date="2007-08" db="EMBL/GenBank/DDBJ databases">
        <authorList>
            <consortium name="The Vibrio harveyi Genome Sequencing Project"/>
            <person name="Bassler B."/>
            <person name="Clifton S.W."/>
            <person name="Fulton L."/>
            <person name="Delehaunty K."/>
            <person name="Fronick C."/>
            <person name="Harrison M."/>
            <person name="Markivic C."/>
            <person name="Fulton R."/>
            <person name="Tin-Wollam A.-M."/>
            <person name="Shah N."/>
            <person name="Pepin K."/>
            <person name="Nash W."/>
            <person name="Thiruvilangam P."/>
            <person name="Bhonagiri V."/>
            <person name="Waters C."/>
            <person name="Tu K.C."/>
            <person name="Irgon J."/>
            <person name="Wilson R.K."/>
        </authorList>
    </citation>
    <scope>NUCLEOTIDE SEQUENCE [LARGE SCALE GENOMIC DNA]</scope>
    <source>
        <strain evidence="15">ATCC BAA-1116 / BB120</strain>
    </source>
</reference>
<evidence type="ECO:0000259" key="12">
    <source>
        <dbReference type="PROSITE" id="PS50111"/>
    </source>
</evidence>
<dbReference type="Gene3D" id="1.10.287.950">
    <property type="entry name" value="Methyl-accepting chemotaxis protein"/>
    <property type="match status" value="1"/>
</dbReference>
<evidence type="ECO:0000256" key="1">
    <source>
        <dbReference type="ARBA" id="ARBA00004651"/>
    </source>
</evidence>
<dbReference type="PROSITE" id="PS50111">
    <property type="entry name" value="CHEMOTAXIS_TRANSDUC_2"/>
    <property type="match status" value="1"/>
</dbReference>
<comment type="subcellular location">
    <subcellularLocation>
        <location evidence="1">Cell membrane</location>
        <topology evidence="1">Multi-pass membrane protein</topology>
    </subcellularLocation>
</comment>
<feature type="transmembrane region" description="Helical" evidence="11">
    <location>
        <begin position="25"/>
        <end position="44"/>
    </location>
</feature>
<keyword evidence="2" id="KW-1003">Cell membrane</keyword>
<evidence type="ECO:0000256" key="11">
    <source>
        <dbReference type="SAM" id="Phobius"/>
    </source>
</evidence>
<dbReference type="GO" id="GO:0006935">
    <property type="term" value="P:chemotaxis"/>
    <property type="evidence" value="ECO:0007669"/>
    <property type="project" value="UniProtKB-KW"/>
</dbReference>
<keyword evidence="5 11" id="KW-0812">Transmembrane</keyword>
<dbReference type="PANTHER" id="PTHR32089:SF39">
    <property type="entry name" value="METHYL-ACCEPTING CHEMOTAXIS PROTEIN HLYB"/>
    <property type="match status" value="1"/>
</dbReference>
<evidence type="ECO:0000256" key="5">
    <source>
        <dbReference type="ARBA" id="ARBA00022692"/>
    </source>
</evidence>
<dbReference type="SMART" id="SM00283">
    <property type="entry name" value="MA"/>
    <property type="match status" value="1"/>
</dbReference>
<keyword evidence="7 11" id="KW-0472">Membrane</keyword>
<evidence type="ECO:0000313" key="15">
    <source>
        <dbReference type="Proteomes" id="UP000008152"/>
    </source>
</evidence>
<evidence type="ECO:0000256" key="4">
    <source>
        <dbReference type="ARBA" id="ARBA00022500"/>
    </source>
</evidence>